<dbReference type="STRING" id="1123282.SAMN02745823_03170"/>
<sequence length="307" mass="35782">MLSAILYHGIAQQVKRGLHRDYIRNTEVMENLRGKINITDSIKRQTMITRQLVCDFDELGENTALNRILKSTVVLLLKFGDIKADNRKNLKKVLLFFSRVTTIDPMKINWNLGRFHKNNEHYKMLINICYLIIKGLLMTEEGGQYKLRHYLDDQQMNRLYEKFVLYYYRKEHPELSVNAGYINWNVDDGIDDFLPRMKSDIILSNGTKALIIDTKYYSHTTQTNLLYGSTTLISTNMYQIFTYVKNYDRQLTGDVSGLLLYAKTDEEITPNNDYIIGGNKISVKTLDLGGDWKEIKHQLDSTILLLQ</sequence>
<protein>
    <submittedName>
        <fullName evidence="1">5-methylcytosine-specific restriction enzyme subunit McrC</fullName>
    </submittedName>
</protein>
<dbReference type="Proteomes" id="UP000183995">
    <property type="component" value="Unassembled WGS sequence"/>
</dbReference>
<evidence type="ECO:0000313" key="1">
    <source>
        <dbReference type="EMBL" id="SHI18822.1"/>
    </source>
</evidence>
<organism evidence="1 2">
    <name type="scientific">Sporobacter termitidis DSM 10068</name>
    <dbReference type="NCBI Taxonomy" id="1123282"/>
    <lineage>
        <taxon>Bacteria</taxon>
        <taxon>Bacillati</taxon>
        <taxon>Bacillota</taxon>
        <taxon>Clostridia</taxon>
        <taxon>Eubacteriales</taxon>
        <taxon>Oscillospiraceae</taxon>
        <taxon>Sporobacter</taxon>
    </lineage>
</organism>
<reference evidence="1 2" key="1">
    <citation type="submission" date="2016-11" db="EMBL/GenBank/DDBJ databases">
        <authorList>
            <person name="Jaros S."/>
            <person name="Januszkiewicz K."/>
            <person name="Wedrychowicz H."/>
        </authorList>
    </citation>
    <scope>NUCLEOTIDE SEQUENCE [LARGE SCALE GENOMIC DNA]</scope>
    <source>
        <strain evidence="1 2">DSM 10068</strain>
    </source>
</reference>
<gene>
    <name evidence="1" type="ORF">SAMN02745823_03170</name>
</gene>
<dbReference type="AlphaFoldDB" id="A0A1M5Z3I6"/>
<proteinExistence type="predicted"/>
<name>A0A1M5Z3I6_9FIRM</name>
<dbReference type="PANTHER" id="PTHR38733:SF1">
    <property type="entry name" value="TYPE IV METHYL-DIRECTED RESTRICTION ENZYME ECOKMCRBC"/>
    <property type="match status" value="1"/>
</dbReference>
<dbReference type="GO" id="GO:0009307">
    <property type="term" value="P:DNA restriction-modification system"/>
    <property type="evidence" value="ECO:0007669"/>
    <property type="project" value="InterPro"/>
</dbReference>
<evidence type="ECO:0000313" key="2">
    <source>
        <dbReference type="Proteomes" id="UP000183995"/>
    </source>
</evidence>
<dbReference type="InterPro" id="IPR014407">
    <property type="entry name" value="McrC_bac"/>
</dbReference>
<dbReference type="PIRSF" id="PIRSF003109">
    <property type="entry name" value="McrC"/>
    <property type="match status" value="1"/>
</dbReference>
<dbReference type="InterPro" id="IPR019292">
    <property type="entry name" value="McrC"/>
</dbReference>
<accession>A0A1M5Z3I6</accession>
<dbReference type="EMBL" id="FQXV01000013">
    <property type="protein sequence ID" value="SHI18822.1"/>
    <property type="molecule type" value="Genomic_DNA"/>
</dbReference>
<dbReference type="Pfam" id="PF10117">
    <property type="entry name" value="McrBC"/>
    <property type="match status" value="1"/>
</dbReference>
<keyword evidence="2" id="KW-1185">Reference proteome</keyword>
<dbReference type="PANTHER" id="PTHR38733">
    <property type="entry name" value="PROTEIN MCRC"/>
    <property type="match status" value="1"/>
</dbReference>